<protein>
    <recommendedName>
        <fullName evidence="4">WD40 repeat domain-containing protein</fullName>
    </recommendedName>
</protein>
<sequence>MSTLHDRLADLAQDAPPALPDPGLWDVARRYHRRRRVGTGVAVAATVLALGLVGGLGWVKADDGIQPAGPGAAPALADRIWEPSPWLPGTDDEGPLGQLAVLLPADRGGWTGAEDGVVGISADTGEYRFLDLPEDALRDHALAPDGAHVAYWTTGAPEGTPQTAGGQQLPVTGVAVHDTVTGRTVQHDVETEHGIVPDALVWADDETLVLSYGQEYVGDDAPAKKQGGSSFPEGLMSWRPGVEEEPVLTEVKAGGVETSNGRGALLVERSDGMVRWDVETGSVARLPLPGRSMAEVTALDQAGRAAAYPRGNRHPNGISVVRLGGPQDSVQSTPVPGADTFAVLAWFDDEHVLAERYAPDERHTELQRVDVTTGESETVVDLPGPGNFAGQLALGLLDEPFASRPAPPEPLDPRLLVGLSAGVVLVGGAALVRWRRRARP</sequence>
<feature type="transmembrane region" description="Helical" evidence="1">
    <location>
        <begin position="37"/>
        <end position="59"/>
    </location>
</feature>
<evidence type="ECO:0000313" key="2">
    <source>
        <dbReference type="EMBL" id="MDO3395103.1"/>
    </source>
</evidence>
<dbReference type="EMBL" id="JAULSC010000003">
    <property type="protein sequence ID" value="MDO3395103.1"/>
    <property type="molecule type" value="Genomic_DNA"/>
</dbReference>
<keyword evidence="3" id="KW-1185">Reference proteome</keyword>
<gene>
    <name evidence="2" type="ORF">QWJ41_05200</name>
</gene>
<keyword evidence="1" id="KW-0812">Transmembrane</keyword>
<dbReference type="Proteomes" id="UP001168363">
    <property type="component" value="Unassembled WGS sequence"/>
</dbReference>
<feature type="transmembrane region" description="Helical" evidence="1">
    <location>
        <begin position="415"/>
        <end position="434"/>
    </location>
</feature>
<name>A0ABT8TQ19_9ACTN</name>
<dbReference type="SUPFAM" id="SSF82171">
    <property type="entry name" value="DPP6 N-terminal domain-like"/>
    <property type="match status" value="1"/>
</dbReference>
<accession>A0ABT8TQ19</accession>
<keyword evidence="1" id="KW-0472">Membrane</keyword>
<comment type="caution">
    <text evidence="2">The sequence shown here is derived from an EMBL/GenBank/DDBJ whole genome shotgun (WGS) entry which is preliminary data.</text>
</comment>
<evidence type="ECO:0000256" key="1">
    <source>
        <dbReference type="SAM" id="Phobius"/>
    </source>
</evidence>
<evidence type="ECO:0008006" key="4">
    <source>
        <dbReference type="Google" id="ProtNLM"/>
    </source>
</evidence>
<evidence type="ECO:0000313" key="3">
    <source>
        <dbReference type="Proteomes" id="UP001168363"/>
    </source>
</evidence>
<organism evidence="2 3">
    <name type="scientific">Nocardioides cremeus</name>
    <dbReference type="NCBI Taxonomy" id="3058044"/>
    <lineage>
        <taxon>Bacteria</taxon>
        <taxon>Bacillati</taxon>
        <taxon>Actinomycetota</taxon>
        <taxon>Actinomycetes</taxon>
        <taxon>Propionibacteriales</taxon>
        <taxon>Nocardioidaceae</taxon>
        <taxon>Nocardioides</taxon>
    </lineage>
</organism>
<proteinExistence type="predicted"/>
<keyword evidence="1" id="KW-1133">Transmembrane helix</keyword>
<reference evidence="2" key="1">
    <citation type="submission" date="2023-06" db="EMBL/GenBank/DDBJ databases">
        <title>Genome sequence of Nocardioides sp. SOB44.</title>
        <authorList>
            <person name="Zhang G."/>
        </authorList>
    </citation>
    <scope>NUCLEOTIDE SEQUENCE</scope>
    <source>
        <strain evidence="2">SOB44</strain>
    </source>
</reference>
<dbReference type="RefSeq" id="WP_302706184.1">
    <property type="nucleotide sequence ID" value="NZ_JAULSC010000003.1"/>
</dbReference>